<protein>
    <recommendedName>
        <fullName evidence="4">TIGR03752 family integrating conjugative element protein</fullName>
    </recommendedName>
</protein>
<organism evidence="2 3">
    <name type="scientific">Variovorax paradoxus</name>
    <dbReference type="NCBI Taxonomy" id="34073"/>
    <lineage>
        <taxon>Bacteria</taxon>
        <taxon>Pseudomonadati</taxon>
        <taxon>Pseudomonadota</taxon>
        <taxon>Betaproteobacteria</taxon>
        <taxon>Burkholderiales</taxon>
        <taxon>Comamonadaceae</taxon>
        <taxon>Variovorax</taxon>
    </lineage>
</organism>
<evidence type="ECO:0000313" key="3">
    <source>
        <dbReference type="Proteomes" id="UP000035170"/>
    </source>
</evidence>
<dbReference type="RefSeq" id="WP_047783121.1">
    <property type="nucleotide sequence ID" value="NZ_JZWI01000003.1"/>
</dbReference>
<feature type="compositionally biased region" description="Basic and acidic residues" evidence="1">
    <location>
        <begin position="83"/>
        <end position="99"/>
    </location>
</feature>
<feature type="region of interest" description="Disordered" evidence="1">
    <location>
        <begin position="77"/>
        <end position="100"/>
    </location>
</feature>
<feature type="compositionally biased region" description="Basic and acidic residues" evidence="1">
    <location>
        <begin position="173"/>
        <end position="183"/>
    </location>
</feature>
<dbReference type="Proteomes" id="UP000035170">
    <property type="component" value="Unassembled WGS sequence"/>
</dbReference>
<proteinExistence type="predicted"/>
<feature type="compositionally biased region" description="Polar residues" evidence="1">
    <location>
        <begin position="193"/>
        <end position="203"/>
    </location>
</feature>
<evidence type="ECO:0000256" key="1">
    <source>
        <dbReference type="SAM" id="MobiDB-lite"/>
    </source>
</evidence>
<dbReference type="AlphaFoldDB" id="A0A0H2M7M8"/>
<name>A0A0H2M7M8_VARPD</name>
<evidence type="ECO:0008006" key="4">
    <source>
        <dbReference type="Google" id="ProtNLM"/>
    </source>
</evidence>
<keyword evidence="3" id="KW-1185">Reference proteome</keyword>
<gene>
    <name evidence="2" type="ORF">VPARA_04730</name>
</gene>
<reference evidence="2 3" key="1">
    <citation type="submission" date="2015-03" db="EMBL/GenBank/DDBJ databases">
        <title>Genome sequence of Variovorax paradoxus TBEA6.</title>
        <authorList>
            <person name="Poehlein A."/>
            <person name="Schuldes J."/>
            <person name="Wuebbeler J.H."/>
            <person name="Hiessl S."/>
            <person name="Steinbuechel A."/>
            <person name="Daniel R."/>
        </authorList>
    </citation>
    <scope>NUCLEOTIDE SEQUENCE [LARGE SCALE GENOMIC DNA]</scope>
    <source>
        <strain evidence="2 3">TBEA6</strain>
    </source>
</reference>
<feature type="compositionally biased region" description="Basic and acidic residues" evidence="1">
    <location>
        <begin position="108"/>
        <end position="118"/>
    </location>
</feature>
<dbReference type="PATRIC" id="fig|34073.19.peg.473"/>
<dbReference type="NCBIfam" id="TIGR03752">
    <property type="entry name" value="conj_TIGR03752"/>
    <property type="match status" value="1"/>
</dbReference>
<dbReference type="InterPro" id="IPR021207">
    <property type="entry name" value="Integr_conj_element_PFL4705"/>
</dbReference>
<comment type="caution">
    <text evidence="2">The sequence shown here is derived from an EMBL/GenBank/DDBJ whole genome shotgun (WGS) entry which is preliminary data.</text>
</comment>
<feature type="region of interest" description="Disordered" evidence="1">
    <location>
        <begin position="108"/>
        <end position="127"/>
    </location>
</feature>
<accession>A0A0H2M7M8</accession>
<dbReference type="EMBL" id="JZWI01000003">
    <property type="protein sequence ID" value="KLN58358.1"/>
    <property type="molecule type" value="Genomic_DNA"/>
</dbReference>
<evidence type="ECO:0000313" key="2">
    <source>
        <dbReference type="EMBL" id="KLN58358.1"/>
    </source>
</evidence>
<feature type="region of interest" description="Disordered" evidence="1">
    <location>
        <begin position="172"/>
        <end position="203"/>
    </location>
</feature>
<sequence>MRSNGLLKWLMIPVALLVVFVAIRLFSGGSAPGPSTVDTSKLTAAEMRALGIEGDTPRDTVATLVGQVKQLRTELQTALSDNKSQREENQRLRQRENSIDQRINSALESERSNLRRDQQQAASARQQTEGLLADLQRRLDSIGGRGDGHADLPVGLGLRKGDDAGMEGGVRWVEPDDAPKTDGRGGSGAKASAPTTFPTSFGQGKTSFGTTIGEGADTAAGAGAKAAGAAKVKPVYTVPTNSTLMGSVAMTALIGRVPIDGTVNDPYPFKILVGPDNLTANGIDIPDVAGAVFSGSASGDWTLSCVRGQVRSITFVFHDGTIRTIPEDRNGNQNQNNQRDGLGWISDPYGIPCVSGERRSNAQQYLGSQALITAAGAGVASLIKSDSGQMSYVGADGSIGSVGISGNEAVGRILAGGVRDMAEWVNKLYGQAFAAVYVQPGAKVAVHLDKPLAIDFDPEGRRVDHRAGESHALELD</sequence>